<accession>A0AA37QEX7</accession>
<dbReference type="CDD" id="cd07563">
    <property type="entry name" value="Peptidase_S41_IRBP"/>
    <property type="match status" value="1"/>
</dbReference>
<dbReference type="RefSeq" id="WP_284348936.1">
    <property type="nucleotide sequence ID" value="NZ_BRXS01000002.1"/>
</dbReference>
<evidence type="ECO:0000313" key="4">
    <source>
        <dbReference type="Proteomes" id="UP001161325"/>
    </source>
</evidence>
<protein>
    <recommendedName>
        <fullName evidence="2">Tail specific protease domain-containing protein</fullName>
    </recommendedName>
</protein>
<dbReference type="GO" id="GO:0006508">
    <property type="term" value="P:proteolysis"/>
    <property type="evidence" value="ECO:0007669"/>
    <property type="project" value="InterPro"/>
</dbReference>
<dbReference type="AlphaFoldDB" id="A0AA37QEX7"/>
<comment type="caution">
    <text evidence="3">The sequence shown here is derived from an EMBL/GenBank/DDBJ whole genome shotgun (WGS) entry which is preliminary data.</text>
</comment>
<evidence type="ECO:0000313" key="3">
    <source>
        <dbReference type="EMBL" id="GLC24488.1"/>
    </source>
</evidence>
<dbReference type="InterPro" id="IPR029045">
    <property type="entry name" value="ClpP/crotonase-like_dom_sf"/>
</dbReference>
<dbReference type="Pfam" id="PF03572">
    <property type="entry name" value="Peptidase_S41"/>
    <property type="match status" value="1"/>
</dbReference>
<dbReference type="PROSITE" id="PS51318">
    <property type="entry name" value="TAT"/>
    <property type="match status" value="1"/>
</dbReference>
<organism evidence="3 4">
    <name type="scientific">Roseisolibacter agri</name>
    <dbReference type="NCBI Taxonomy" id="2014610"/>
    <lineage>
        <taxon>Bacteria</taxon>
        <taxon>Pseudomonadati</taxon>
        <taxon>Gemmatimonadota</taxon>
        <taxon>Gemmatimonadia</taxon>
        <taxon>Gemmatimonadales</taxon>
        <taxon>Gemmatimonadaceae</taxon>
        <taxon>Roseisolibacter</taxon>
    </lineage>
</organism>
<reference evidence="3" key="1">
    <citation type="submission" date="2022-08" db="EMBL/GenBank/DDBJ databases">
        <title>Draft genome sequencing of Roseisolibacter agri AW1220.</title>
        <authorList>
            <person name="Tobiishi Y."/>
            <person name="Tonouchi A."/>
        </authorList>
    </citation>
    <scope>NUCLEOTIDE SEQUENCE</scope>
    <source>
        <strain evidence="3">AW1220</strain>
    </source>
</reference>
<dbReference type="SUPFAM" id="SSF52096">
    <property type="entry name" value="ClpP/crotonase"/>
    <property type="match status" value="1"/>
</dbReference>
<keyword evidence="1" id="KW-0732">Signal</keyword>
<sequence length="442" mass="46702">MSARRSALRSLAGALIAVGAVLPGPACAQAPAATPLSAAARAEVIDALAGQLARLYVDADTARLIADRLRGRLRAGAYDTAAAPARFAELVTTDLRSVNGDLHLGLQFRGGATPGPSGGDPSAQARARNFGLERVEILPGNVGYLEVTGFIGAPGVEEALGDAMRFLSRTDALIVDVRRNGGGSGQMSHLAFSHFLGETPVPTIRVVERGTGRDEVSRSVARVPGPRRPDVPLYVLTSQGTASAAEEFTFVLRNRKRATIVGDRTAGAGHMVRGVPVGHGFVGSVSITRVSDPESGLEWERVGVQPDVRVPAERALDVAHAAALRTIAQRATDDERRTFLARMAETVEARLKDVRPDAASLARWTGVYDGGRRVELVDGRLVYRARPGVMGDVLVPLGDDRFAAGTTRFAFAREGSAPRLTIERVDGSRLSYPRTASLAAAP</sequence>
<name>A0AA37QEX7_9BACT</name>
<dbReference type="GO" id="GO:0008236">
    <property type="term" value="F:serine-type peptidase activity"/>
    <property type="evidence" value="ECO:0007669"/>
    <property type="project" value="InterPro"/>
</dbReference>
<gene>
    <name evidence="3" type="ORF">rosag_10010</name>
</gene>
<feature type="signal peptide" evidence="1">
    <location>
        <begin position="1"/>
        <end position="28"/>
    </location>
</feature>
<feature type="chain" id="PRO_5041377109" description="Tail specific protease domain-containing protein" evidence="1">
    <location>
        <begin position="29"/>
        <end position="442"/>
    </location>
</feature>
<evidence type="ECO:0000256" key="1">
    <source>
        <dbReference type="SAM" id="SignalP"/>
    </source>
</evidence>
<dbReference type="InterPro" id="IPR006311">
    <property type="entry name" value="TAT_signal"/>
</dbReference>
<dbReference type="EMBL" id="BRXS01000002">
    <property type="protein sequence ID" value="GLC24488.1"/>
    <property type="molecule type" value="Genomic_DNA"/>
</dbReference>
<evidence type="ECO:0000259" key="2">
    <source>
        <dbReference type="SMART" id="SM00245"/>
    </source>
</evidence>
<dbReference type="InterPro" id="IPR005151">
    <property type="entry name" value="Tail-specific_protease"/>
</dbReference>
<dbReference type="Gene3D" id="3.90.226.10">
    <property type="entry name" value="2-enoyl-CoA Hydratase, Chain A, domain 1"/>
    <property type="match status" value="1"/>
</dbReference>
<dbReference type="Proteomes" id="UP001161325">
    <property type="component" value="Unassembled WGS sequence"/>
</dbReference>
<dbReference type="PANTHER" id="PTHR11261">
    <property type="entry name" value="INTERPHOTORECEPTOR RETINOID-BINDING PROTEIN"/>
    <property type="match status" value="1"/>
</dbReference>
<keyword evidence="4" id="KW-1185">Reference proteome</keyword>
<dbReference type="Gene3D" id="3.30.750.44">
    <property type="match status" value="1"/>
</dbReference>
<dbReference type="PANTHER" id="PTHR11261:SF3">
    <property type="entry name" value="RETINOL-BINDING PROTEIN 3"/>
    <property type="match status" value="1"/>
</dbReference>
<proteinExistence type="predicted"/>
<dbReference type="SMART" id="SM00245">
    <property type="entry name" value="TSPc"/>
    <property type="match status" value="1"/>
</dbReference>
<feature type="domain" description="Tail specific protease" evidence="2">
    <location>
        <begin position="125"/>
        <end position="311"/>
    </location>
</feature>